<reference evidence="1" key="1">
    <citation type="submission" date="2020-12" db="EMBL/GenBank/DDBJ databases">
        <title>Metabolic potential, ecology and presence of endohyphal bacteria is reflected in genomic diversity of Mucoromycotina.</title>
        <authorList>
            <person name="Muszewska A."/>
            <person name="Okrasinska A."/>
            <person name="Steczkiewicz K."/>
            <person name="Drgas O."/>
            <person name="Orlowska M."/>
            <person name="Perlinska-Lenart U."/>
            <person name="Aleksandrzak-Piekarczyk T."/>
            <person name="Szatraj K."/>
            <person name="Zielenkiewicz U."/>
            <person name="Pilsyk S."/>
            <person name="Malc E."/>
            <person name="Mieczkowski P."/>
            <person name="Kruszewska J.S."/>
            <person name="Biernat P."/>
            <person name="Pawlowska J."/>
        </authorList>
    </citation>
    <scope>NUCLEOTIDE SEQUENCE</scope>
    <source>
        <strain evidence="1">WA0000017839</strain>
    </source>
</reference>
<dbReference type="AlphaFoldDB" id="A0A8H7QDH7"/>
<accession>A0A8H7QDH7</accession>
<sequence length="186" mass="20818">MQSYSEINKQRINDLNAKIRKMIRETTEILVKEGNVSKAEAEASIGFHYAATSLVLVKHKSPYNVFTERLAAEKKADSSSGDQPQGSFLKEASQLYQALGPEDKAELVKSTRIDSNLSEDEMHIRHSRVLRSFRDHLTAYNTICGSNFLLLSVRLKKPTSDDSVPTSVLNLFSVGGKMDPPKEFLK</sequence>
<dbReference type="EMBL" id="JAEPRD010000523">
    <property type="protein sequence ID" value="KAG2190889.1"/>
    <property type="molecule type" value="Genomic_DNA"/>
</dbReference>
<protein>
    <submittedName>
        <fullName evidence="1">Uncharacterized protein</fullName>
    </submittedName>
</protein>
<name>A0A8H7QDH7_9FUNG</name>
<proteinExistence type="predicted"/>
<gene>
    <name evidence="1" type="ORF">INT47_012817</name>
</gene>
<dbReference type="Proteomes" id="UP000603453">
    <property type="component" value="Unassembled WGS sequence"/>
</dbReference>
<organism evidence="1 2">
    <name type="scientific">Mucor saturninus</name>
    <dbReference type="NCBI Taxonomy" id="64648"/>
    <lineage>
        <taxon>Eukaryota</taxon>
        <taxon>Fungi</taxon>
        <taxon>Fungi incertae sedis</taxon>
        <taxon>Mucoromycota</taxon>
        <taxon>Mucoromycotina</taxon>
        <taxon>Mucoromycetes</taxon>
        <taxon>Mucorales</taxon>
        <taxon>Mucorineae</taxon>
        <taxon>Mucoraceae</taxon>
        <taxon>Mucor</taxon>
    </lineage>
</organism>
<evidence type="ECO:0000313" key="1">
    <source>
        <dbReference type="EMBL" id="KAG2190889.1"/>
    </source>
</evidence>
<evidence type="ECO:0000313" key="2">
    <source>
        <dbReference type="Proteomes" id="UP000603453"/>
    </source>
</evidence>
<comment type="caution">
    <text evidence="1">The sequence shown here is derived from an EMBL/GenBank/DDBJ whole genome shotgun (WGS) entry which is preliminary data.</text>
</comment>
<keyword evidence="2" id="KW-1185">Reference proteome</keyword>